<feature type="compositionally biased region" description="Low complexity" evidence="2">
    <location>
        <begin position="56"/>
        <end position="68"/>
    </location>
</feature>
<feature type="coiled-coil region" evidence="1">
    <location>
        <begin position="95"/>
        <end position="136"/>
    </location>
</feature>
<keyword evidence="4" id="KW-1185">Reference proteome</keyword>
<reference evidence="3 4" key="1">
    <citation type="journal article" date="2024" name="J Genomics">
        <title>Draft genome sequencing and assembly of Favolaschia claudopus CIRM-BRFM 2984 isolated from oak limbs.</title>
        <authorList>
            <person name="Navarro D."/>
            <person name="Drula E."/>
            <person name="Chaduli D."/>
            <person name="Cazenave R."/>
            <person name="Ahrendt S."/>
            <person name="Wang J."/>
            <person name="Lipzen A."/>
            <person name="Daum C."/>
            <person name="Barry K."/>
            <person name="Grigoriev I.V."/>
            <person name="Favel A."/>
            <person name="Rosso M.N."/>
            <person name="Martin F."/>
        </authorList>
    </citation>
    <scope>NUCLEOTIDE SEQUENCE [LARGE SCALE GENOMIC DNA]</scope>
    <source>
        <strain evidence="3 4">CIRM-BRFM 2984</strain>
    </source>
</reference>
<evidence type="ECO:0000256" key="2">
    <source>
        <dbReference type="SAM" id="MobiDB-lite"/>
    </source>
</evidence>
<keyword evidence="1" id="KW-0175">Coiled coil</keyword>
<evidence type="ECO:0000256" key="1">
    <source>
        <dbReference type="SAM" id="Coils"/>
    </source>
</evidence>
<dbReference type="AlphaFoldDB" id="A0AAW0AN51"/>
<evidence type="ECO:0000313" key="4">
    <source>
        <dbReference type="Proteomes" id="UP001362999"/>
    </source>
</evidence>
<proteinExistence type="predicted"/>
<evidence type="ECO:0000313" key="3">
    <source>
        <dbReference type="EMBL" id="KAK7013856.1"/>
    </source>
</evidence>
<accession>A0AAW0AN51</accession>
<feature type="compositionally biased region" description="Basic residues" evidence="2">
    <location>
        <begin position="35"/>
        <end position="49"/>
    </location>
</feature>
<name>A0AAW0AN51_9AGAR</name>
<dbReference type="SUPFAM" id="SSF57997">
    <property type="entry name" value="Tropomyosin"/>
    <property type="match status" value="1"/>
</dbReference>
<protein>
    <submittedName>
        <fullName evidence="3">Uncharacterized protein</fullName>
    </submittedName>
</protein>
<dbReference type="Gene3D" id="1.10.287.1490">
    <property type="match status" value="1"/>
</dbReference>
<comment type="caution">
    <text evidence="3">The sequence shown here is derived from an EMBL/GenBank/DDBJ whole genome shotgun (WGS) entry which is preliminary data.</text>
</comment>
<organism evidence="3 4">
    <name type="scientific">Favolaschia claudopus</name>
    <dbReference type="NCBI Taxonomy" id="2862362"/>
    <lineage>
        <taxon>Eukaryota</taxon>
        <taxon>Fungi</taxon>
        <taxon>Dikarya</taxon>
        <taxon>Basidiomycota</taxon>
        <taxon>Agaricomycotina</taxon>
        <taxon>Agaricomycetes</taxon>
        <taxon>Agaricomycetidae</taxon>
        <taxon>Agaricales</taxon>
        <taxon>Marasmiineae</taxon>
        <taxon>Mycenaceae</taxon>
        <taxon>Favolaschia</taxon>
    </lineage>
</organism>
<feature type="region of interest" description="Disordered" evidence="2">
    <location>
        <begin position="1"/>
        <end position="20"/>
    </location>
</feature>
<sequence>MSEVIQLPSPPLEAVSYPKWNDTGHIPHSMATSRDHRKRPFHGGLRRSPRFLNHTSAPAKKSPSLSSLQVHHAVKRPQARSSQKFKSLDKKRSVTGNLEHRCNQLESQLADKEDTLKLRERDLDELMEAFQDMSQKRIESDLAIQDLRNELAQFRTLVNEMPQGNGSSTVPFDDIKAQNSYLNSRLQSVKRELETAMTHCIRLEQQLTDVTNSLCRGPLGGKHQSTEASVGVQREVASTEVWEAEAGCISSGTRA</sequence>
<dbReference type="Proteomes" id="UP001362999">
    <property type="component" value="Unassembled WGS sequence"/>
</dbReference>
<feature type="region of interest" description="Disordered" evidence="2">
    <location>
        <begin position="25"/>
        <end position="94"/>
    </location>
</feature>
<gene>
    <name evidence="3" type="ORF">R3P38DRAFT_2788117</name>
</gene>
<dbReference type="EMBL" id="JAWWNJ010000058">
    <property type="protein sequence ID" value="KAK7013856.1"/>
    <property type="molecule type" value="Genomic_DNA"/>
</dbReference>